<gene>
    <name evidence="1" type="ORF">THOM_0186</name>
</gene>
<dbReference type="EMBL" id="JH993812">
    <property type="protein sequence ID" value="ELQ76832.1"/>
    <property type="molecule type" value="Genomic_DNA"/>
</dbReference>
<sequence>MILKEIEELQKILSKHIFERTGAFDVDNLHARLEKSQLREFVTQNACFDNDPNIVVKLDDTFKKLPAFEISQENIEVQKSLAELRRKSKFVPYGPTASNK</sequence>
<keyword evidence="2" id="KW-1185">Reference proteome</keyword>
<dbReference type="Proteomes" id="UP000011185">
    <property type="component" value="Unassembled WGS sequence"/>
</dbReference>
<organism evidence="1 2">
    <name type="scientific">Trachipleistophora hominis</name>
    <name type="common">Microsporidian parasite</name>
    <dbReference type="NCBI Taxonomy" id="72359"/>
    <lineage>
        <taxon>Eukaryota</taxon>
        <taxon>Fungi</taxon>
        <taxon>Fungi incertae sedis</taxon>
        <taxon>Microsporidia</taxon>
        <taxon>Pleistophoridae</taxon>
        <taxon>Trachipleistophora</taxon>
    </lineage>
</organism>
<dbReference type="VEuPathDB" id="MicrosporidiaDB:THOM_0186"/>
<proteinExistence type="predicted"/>
<name>L7K0J3_TRAHO</name>
<dbReference type="HOGENOM" id="CLU_2308022_0_0_1"/>
<accession>L7K0J3</accession>
<dbReference type="InParanoid" id="L7K0J3"/>
<reference evidence="1 2" key="1">
    <citation type="journal article" date="2012" name="PLoS Pathog.">
        <title>The genome of the obligate intracellular parasite Trachipleistophora hominis: new insights into microsporidian genome dynamics and reductive evolution.</title>
        <authorList>
            <person name="Heinz E."/>
            <person name="Williams T.A."/>
            <person name="Nakjang S."/>
            <person name="Noel C.J."/>
            <person name="Swan D.C."/>
            <person name="Goldberg A.V."/>
            <person name="Harris S.R."/>
            <person name="Weinmaier T."/>
            <person name="Markert S."/>
            <person name="Becher D."/>
            <person name="Bernhardt J."/>
            <person name="Dagan T."/>
            <person name="Hacker C."/>
            <person name="Lucocq J.M."/>
            <person name="Schweder T."/>
            <person name="Rattei T."/>
            <person name="Hall N."/>
            <person name="Hirt R.P."/>
            <person name="Embley T.M."/>
        </authorList>
    </citation>
    <scope>NUCLEOTIDE SEQUENCE [LARGE SCALE GENOMIC DNA]</scope>
</reference>
<dbReference type="AlphaFoldDB" id="L7K0J3"/>
<evidence type="ECO:0000313" key="1">
    <source>
        <dbReference type="EMBL" id="ELQ76832.1"/>
    </source>
</evidence>
<protein>
    <submittedName>
        <fullName evidence="1">Uncharacterized protein</fullName>
    </submittedName>
</protein>
<evidence type="ECO:0000313" key="2">
    <source>
        <dbReference type="Proteomes" id="UP000011185"/>
    </source>
</evidence>